<dbReference type="VEuPathDB" id="FungiDB:ASPNIDRAFT2_1154650"/>
<proteinExistence type="predicted"/>
<reference evidence="1 2" key="1">
    <citation type="journal article" date="2011" name="Genome Res.">
        <title>Comparative genomics of citric-acid-producing Aspergillus niger ATCC 1015 versus enzyme-producing CBS 513.88.</title>
        <authorList>
            <person name="Andersen M.R."/>
            <person name="Salazar M.P."/>
            <person name="Schaap P.J."/>
            <person name="van de Vondervoort P.J."/>
            <person name="Culley D."/>
            <person name="Thykaer J."/>
            <person name="Frisvad J.C."/>
            <person name="Nielsen K.F."/>
            <person name="Albang R."/>
            <person name="Albermann K."/>
            <person name="Berka R.M."/>
            <person name="Braus G.H."/>
            <person name="Braus-Stromeyer S.A."/>
            <person name="Corrochano L.M."/>
            <person name="Dai Z."/>
            <person name="van Dijck P.W."/>
            <person name="Hofmann G."/>
            <person name="Lasure L.L."/>
            <person name="Magnuson J.K."/>
            <person name="Menke H."/>
            <person name="Meijer M."/>
            <person name="Meijer S.L."/>
            <person name="Nielsen J.B."/>
            <person name="Nielsen M.L."/>
            <person name="van Ooyen A.J."/>
            <person name="Pel H.J."/>
            <person name="Poulsen L."/>
            <person name="Samson R.A."/>
            <person name="Stam H."/>
            <person name="Tsang A."/>
            <person name="van den Brink J.M."/>
            <person name="Atkins A."/>
            <person name="Aerts A."/>
            <person name="Shapiro H."/>
            <person name="Pangilinan J."/>
            <person name="Salamov A."/>
            <person name="Lou Y."/>
            <person name="Lindquist E."/>
            <person name="Lucas S."/>
            <person name="Grimwood J."/>
            <person name="Grigoriev I.V."/>
            <person name="Kubicek C.P."/>
            <person name="Martinez D."/>
            <person name="van Peij N.N."/>
            <person name="Roubos J.A."/>
            <person name="Nielsen J."/>
            <person name="Baker S.E."/>
        </authorList>
    </citation>
    <scope>NUCLEOTIDE SEQUENCE [LARGE SCALE GENOMIC DNA]</scope>
    <source>
        <strain evidence="2">ATCC 1015 / CBS 113.46 / FGSC A1144 / LSHB Ac4 / NCTC 3858a / NRRL 328 / USDA 3528.7</strain>
    </source>
</reference>
<protein>
    <recommendedName>
        <fullName evidence="3">F-box domain-containing protein</fullName>
    </recommendedName>
</protein>
<evidence type="ECO:0000313" key="2">
    <source>
        <dbReference type="Proteomes" id="UP000009038"/>
    </source>
</evidence>
<dbReference type="Proteomes" id="UP000009038">
    <property type="component" value="Unassembled WGS sequence"/>
</dbReference>
<evidence type="ECO:0000313" key="1">
    <source>
        <dbReference type="EMBL" id="EHA20043.1"/>
    </source>
</evidence>
<dbReference type="AlphaFoldDB" id="G3YBQ7"/>
<dbReference type="STRING" id="380704.G3YBQ7"/>
<accession>G3YBQ7</accession>
<evidence type="ECO:0008006" key="3">
    <source>
        <dbReference type="Google" id="ProtNLM"/>
    </source>
</evidence>
<organism evidence="1 2">
    <name type="scientific">Aspergillus niger (strain ATCC 1015 / CBS 113.46 / FGSC A1144 / LSHB Ac4 / NCTC 3858a / NRRL 328 / USDA 3528.7)</name>
    <dbReference type="NCBI Taxonomy" id="380704"/>
    <lineage>
        <taxon>Eukaryota</taxon>
        <taxon>Fungi</taxon>
        <taxon>Dikarya</taxon>
        <taxon>Ascomycota</taxon>
        <taxon>Pezizomycotina</taxon>
        <taxon>Eurotiomycetes</taxon>
        <taxon>Eurotiomycetidae</taxon>
        <taxon>Eurotiales</taxon>
        <taxon>Aspergillaceae</taxon>
        <taxon>Aspergillus</taxon>
        <taxon>Aspergillus subgen. Circumdati</taxon>
    </lineage>
</organism>
<sequence>MMEFCFLPVRKHFGPKKPKKPFVHAKGEAPFEKLLPELWWEVVTYLPTNEMLALRLISKEMERKIFTLAFKLILPRLPTLHTKLTRSSIQKIHTIASNPELCHIPRAMRVVYPWRYLCPGEKLSAKSEFMQLSLKLPEIHTLMNDLKYSLTNCRSFEICIEATVTQIQAESEYINILLQILAEADINPEQLTFSVPPDRAKILVGASSSNARSFFHIEEPCDMIRGWTNLHTLKIVDDEAIRCGEAVEPAVCQILKEAPCLERLIFSESCKTPVRNRNSLSPLSKAGPFPRLKHLELHSVAVHSVDLLRLLRVNGRYLVSVGFFDCWCHTPVRWEALLWLMKAYMPRLNSFTLQQCGIDRSSRPYTYTYEGPDIGDILGKLRFNLRGLYF</sequence>
<comment type="caution">
    <text evidence="1">The sequence shown here is derived from an EMBL/GenBank/DDBJ whole genome shotgun (WGS) entry which is preliminary data.</text>
</comment>
<dbReference type="HOGENOM" id="CLU_709747_0_0_1"/>
<dbReference type="EMBL" id="ACJE01000019">
    <property type="protein sequence ID" value="EHA20043.1"/>
    <property type="molecule type" value="Genomic_DNA"/>
</dbReference>
<gene>
    <name evidence="1" type="ORF">ASPNIDRAFT_39458</name>
</gene>
<dbReference type="OrthoDB" id="4458675at2759"/>
<name>G3YBQ7_ASPNA</name>